<evidence type="ECO:0000256" key="1">
    <source>
        <dbReference type="ARBA" id="ARBA00001913"/>
    </source>
</evidence>
<feature type="active site" description="Charge relay system" evidence="9">
    <location>
        <position position="407"/>
    </location>
</feature>
<dbReference type="InterPro" id="IPR000209">
    <property type="entry name" value="Peptidase_S8/S53_dom"/>
</dbReference>
<dbReference type="InterPro" id="IPR050131">
    <property type="entry name" value="Peptidase_S8_subtilisin-like"/>
</dbReference>
<evidence type="ECO:0000259" key="12">
    <source>
        <dbReference type="Pfam" id="PF00082"/>
    </source>
</evidence>
<dbReference type="Proteomes" id="UP001596147">
    <property type="component" value="Unassembled WGS sequence"/>
</dbReference>
<accession>A0ABW0LJJ5</accession>
<evidence type="ECO:0000256" key="4">
    <source>
        <dbReference type="ARBA" id="ARBA00022525"/>
    </source>
</evidence>
<keyword evidence="6 9" id="KW-0378">Hydrolase</keyword>
<dbReference type="PANTHER" id="PTHR43806:SF11">
    <property type="entry name" value="CEREVISIN-RELATED"/>
    <property type="match status" value="1"/>
</dbReference>
<dbReference type="PRINTS" id="PR00723">
    <property type="entry name" value="SUBTILISIN"/>
</dbReference>
<feature type="active site" description="Charge relay system" evidence="9">
    <location>
        <position position="149"/>
    </location>
</feature>
<evidence type="ECO:0000256" key="2">
    <source>
        <dbReference type="ARBA" id="ARBA00004613"/>
    </source>
</evidence>
<evidence type="ECO:0000256" key="11">
    <source>
        <dbReference type="SAM" id="SignalP"/>
    </source>
</evidence>
<comment type="caution">
    <text evidence="13">The sequence shown here is derived from an EMBL/GenBank/DDBJ whole genome shotgun (WGS) entry which is preliminary data.</text>
</comment>
<keyword evidence="4" id="KW-0964">Secreted</keyword>
<comment type="subcellular location">
    <subcellularLocation>
        <location evidence="2">Secreted</location>
    </subcellularLocation>
</comment>
<evidence type="ECO:0000256" key="10">
    <source>
        <dbReference type="RuleBase" id="RU003355"/>
    </source>
</evidence>
<keyword evidence="8" id="KW-0106">Calcium</keyword>
<keyword evidence="7 9" id="KW-0720">Serine protease</keyword>
<keyword evidence="14" id="KW-1185">Reference proteome</keyword>
<feature type="domain" description="Peptidase S8/S53" evidence="12">
    <location>
        <begin position="141"/>
        <end position="455"/>
    </location>
</feature>
<dbReference type="PANTHER" id="PTHR43806">
    <property type="entry name" value="PEPTIDASE S8"/>
    <property type="match status" value="1"/>
</dbReference>
<feature type="active site" description="Charge relay system" evidence="9">
    <location>
        <position position="195"/>
    </location>
</feature>
<dbReference type="EMBL" id="JBHSMC010000020">
    <property type="protein sequence ID" value="MFC5465924.1"/>
    <property type="molecule type" value="Genomic_DNA"/>
</dbReference>
<dbReference type="Pfam" id="PF00082">
    <property type="entry name" value="Peptidase_S8"/>
    <property type="match status" value="1"/>
</dbReference>
<protein>
    <submittedName>
        <fullName evidence="13">S8 family serine peptidase</fullName>
    </submittedName>
</protein>
<sequence>MKKVLVLALSLFLVLFSLPVQATNTNASNTMFTVAFTGDHVSPDVINQIEQAGGTIVATYEKVGALQFRGPSSLMKSLKGIKSVQAVSPSFMLQLPKTSMVEFNDTQAVSTEDADLYEMYQWDIKQVTNDGASYDLETGNHNVVVGIIDSGVSSTHPDLQANFLGGRNYVPAGGFSGTDPTETGDETDYEDRNGHGSHVAGTIAGNGRILGVAPNVGYKAYRVFGAEGGSPTAAIAAAMIDAVDDGVDVISMSLGGFAMMGQYTWTDPVTGETFKLGNDVADRAIYKRAVKYANDHGVTVVVAAGNDELNATKKKEVTDFMNAQYGPEGYKFVGAGFGVPSSVPGVITVSATGPDYSLASYSNYGAGFIDVTAPGGDYQRYPEADYHLDMNLSAYIGTGYVWMAGTSMATPKVSAVAALIIAKHGNIGPVKVAQMIEKTAIDIGPNGKDIYFGKGIVNAYNALR</sequence>
<dbReference type="PROSITE" id="PS00138">
    <property type="entry name" value="SUBTILASE_SER"/>
    <property type="match status" value="1"/>
</dbReference>
<evidence type="ECO:0000256" key="7">
    <source>
        <dbReference type="ARBA" id="ARBA00022825"/>
    </source>
</evidence>
<dbReference type="InterPro" id="IPR023828">
    <property type="entry name" value="Peptidase_S8_Ser-AS"/>
</dbReference>
<dbReference type="InterPro" id="IPR015500">
    <property type="entry name" value="Peptidase_S8_subtilisin-rel"/>
</dbReference>
<reference evidence="14" key="1">
    <citation type="journal article" date="2019" name="Int. J. Syst. Evol. Microbiol.">
        <title>The Global Catalogue of Microorganisms (GCM) 10K type strain sequencing project: providing services to taxonomists for standard genome sequencing and annotation.</title>
        <authorList>
            <consortium name="The Broad Institute Genomics Platform"/>
            <consortium name="The Broad Institute Genome Sequencing Center for Infectious Disease"/>
            <person name="Wu L."/>
            <person name="Ma J."/>
        </authorList>
    </citation>
    <scope>NUCLEOTIDE SEQUENCE [LARGE SCALE GENOMIC DNA]</scope>
    <source>
        <strain evidence="14">CGMCC 1.12237</strain>
    </source>
</reference>
<evidence type="ECO:0000313" key="13">
    <source>
        <dbReference type="EMBL" id="MFC5465924.1"/>
    </source>
</evidence>
<comment type="cofactor">
    <cofactor evidence="1">
        <name>Ca(2+)</name>
        <dbReference type="ChEBI" id="CHEBI:29108"/>
    </cofactor>
</comment>
<dbReference type="InterPro" id="IPR022398">
    <property type="entry name" value="Peptidase_S8_His-AS"/>
</dbReference>
<evidence type="ECO:0000256" key="6">
    <source>
        <dbReference type="ARBA" id="ARBA00022801"/>
    </source>
</evidence>
<proteinExistence type="inferred from homology"/>
<dbReference type="RefSeq" id="WP_382353069.1">
    <property type="nucleotide sequence ID" value="NZ_JBHSMC010000020.1"/>
</dbReference>
<keyword evidence="5 9" id="KW-0645">Protease</keyword>
<evidence type="ECO:0000256" key="8">
    <source>
        <dbReference type="ARBA" id="ARBA00022837"/>
    </source>
</evidence>
<evidence type="ECO:0000256" key="3">
    <source>
        <dbReference type="ARBA" id="ARBA00011073"/>
    </source>
</evidence>
<dbReference type="PROSITE" id="PS00137">
    <property type="entry name" value="SUBTILASE_HIS"/>
    <property type="match status" value="1"/>
</dbReference>
<dbReference type="SUPFAM" id="SSF52743">
    <property type="entry name" value="Subtilisin-like"/>
    <property type="match status" value="1"/>
</dbReference>
<dbReference type="InterPro" id="IPR023827">
    <property type="entry name" value="Peptidase_S8_Asp-AS"/>
</dbReference>
<organism evidence="13 14">
    <name type="scientific">Lederbergia graminis</name>
    <dbReference type="NCBI Taxonomy" id="735518"/>
    <lineage>
        <taxon>Bacteria</taxon>
        <taxon>Bacillati</taxon>
        <taxon>Bacillota</taxon>
        <taxon>Bacilli</taxon>
        <taxon>Bacillales</taxon>
        <taxon>Bacillaceae</taxon>
        <taxon>Lederbergia</taxon>
    </lineage>
</organism>
<evidence type="ECO:0000256" key="9">
    <source>
        <dbReference type="PROSITE-ProRule" id="PRU01240"/>
    </source>
</evidence>
<dbReference type="InterPro" id="IPR036852">
    <property type="entry name" value="Peptidase_S8/S53_dom_sf"/>
</dbReference>
<evidence type="ECO:0000313" key="14">
    <source>
        <dbReference type="Proteomes" id="UP001596147"/>
    </source>
</evidence>
<dbReference type="PROSITE" id="PS00136">
    <property type="entry name" value="SUBTILASE_ASP"/>
    <property type="match status" value="1"/>
</dbReference>
<name>A0ABW0LJJ5_9BACI</name>
<dbReference type="PROSITE" id="PS51892">
    <property type="entry name" value="SUBTILASE"/>
    <property type="match status" value="1"/>
</dbReference>
<feature type="signal peptide" evidence="11">
    <location>
        <begin position="1"/>
        <end position="22"/>
    </location>
</feature>
<gene>
    <name evidence="13" type="ORF">ACFPM4_14425</name>
</gene>
<dbReference type="Gene3D" id="3.40.50.200">
    <property type="entry name" value="Peptidase S8/S53 domain"/>
    <property type="match status" value="1"/>
</dbReference>
<feature type="chain" id="PRO_5046124729" evidence="11">
    <location>
        <begin position="23"/>
        <end position="464"/>
    </location>
</feature>
<evidence type="ECO:0000256" key="5">
    <source>
        <dbReference type="ARBA" id="ARBA00022670"/>
    </source>
</evidence>
<keyword evidence="11" id="KW-0732">Signal</keyword>
<comment type="similarity">
    <text evidence="3 9 10">Belongs to the peptidase S8 family.</text>
</comment>